<evidence type="ECO:0000256" key="2">
    <source>
        <dbReference type="ARBA" id="ARBA00022801"/>
    </source>
</evidence>
<evidence type="ECO:0000256" key="3">
    <source>
        <dbReference type="ARBA" id="ARBA00023180"/>
    </source>
</evidence>
<evidence type="ECO:0000256" key="8">
    <source>
        <dbReference type="SAM" id="MobiDB-lite"/>
    </source>
</evidence>
<dbReference type="PANTHER" id="PTHR31297">
    <property type="entry name" value="GLUCAN ENDO-1,6-BETA-GLUCOSIDASE B"/>
    <property type="match status" value="1"/>
</dbReference>
<dbReference type="Proteomes" id="UP000230002">
    <property type="component" value="Unassembled WGS sequence"/>
</dbReference>
<feature type="region of interest" description="Disordered" evidence="8">
    <location>
        <begin position="1"/>
        <end position="62"/>
    </location>
</feature>
<keyword evidence="11" id="KW-1185">Reference proteome</keyword>
<dbReference type="AlphaFoldDB" id="A0A2G8SGQ9"/>
<keyword evidence="9" id="KW-1133">Transmembrane helix</keyword>
<dbReference type="PANTHER" id="PTHR31297:SF34">
    <property type="entry name" value="GLUCAN 1,3-BETA-GLUCOSIDASE 2"/>
    <property type="match status" value="1"/>
</dbReference>
<dbReference type="GO" id="GO:0005576">
    <property type="term" value="C:extracellular region"/>
    <property type="evidence" value="ECO:0007669"/>
    <property type="project" value="TreeGrafter"/>
</dbReference>
<dbReference type="GO" id="GO:0009251">
    <property type="term" value="P:glucan catabolic process"/>
    <property type="evidence" value="ECO:0007669"/>
    <property type="project" value="TreeGrafter"/>
</dbReference>
<keyword evidence="5" id="KW-0961">Cell wall biogenesis/degradation</keyword>
<comment type="catalytic activity">
    <reaction evidence="6">
        <text>Successive hydrolysis of beta-D-glucose units from the non-reducing ends of (1-&gt;3)-beta-D-glucans, releasing alpha-glucose.</text>
        <dbReference type="EC" id="3.2.1.58"/>
    </reaction>
</comment>
<protein>
    <recommendedName>
        <fullName evidence="7">glucan 1,3-beta-glucosidase</fullName>
        <ecNumber evidence="7">3.2.1.58</ecNumber>
    </recommendedName>
</protein>
<evidence type="ECO:0000256" key="1">
    <source>
        <dbReference type="ARBA" id="ARBA00005641"/>
    </source>
</evidence>
<keyword evidence="3" id="KW-0325">Glycoprotein</keyword>
<evidence type="ECO:0000256" key="4">
    <source>
        <dbReference type="ARBA" id="ARBA00023295"/>
    </source>
</evidence>
<dbReference type="SUPFAM" id="SSF51445">
    <property type="entry name" value="(Trans)glycosidases"/>
    <property type="match status" value="1"/>
</dbReference>
<dbReference type="STRING" id="1077348.A0A2G8SGQ9"/>
<dbReference type="EMBL" id="AYKW01000009">
    <property type="protein sequence ID" value="PIL32887.1"/>
    <property type="molecule type" value="Genomic_DNA"/>
</dbReference>
<evidence type="ECO:0000313" key="11">
    <source>
        <dbReference type="Proteomes" id="UP000230002"/>
    </source>
</evidence>
<evidence type="ECO:0000313" key="10">
    <source>
        <dbReference type="EMBL" id="PIL32887.1"/>
    </source>
</evidence>
<comment type="caution">
    <text evidence="10">The sequence shown here is derived from an EMBL/GenBank/DDBJ whole genome shotgun (WGS) entry which is preliminary data.</text>
</comment>
<feature type="region of interest" description="Disordered" evidence="8">
    <location>
        <begin position="114"/>
        <end position="158"/>
    </location>
</feature>
<evidence type="ECO:0000256" key="7">
    <source>
        <dbReference type="ARBA" id="ARBA00038929"/>
    </source>
</evidence>
<feature type="compositionally biased region" description="Low complexity" evidence="8">
    <location>
        <begin position="119"/>
        <end position="145"/>
    </location>
</feature>
<feature type="compositionally biased region" description="Polar residues" evidence="8">
    <location>
        <begin position="45"/>
        <end position="62"/>
    </location>
</feature>
<evidence type="ECO:0000256" key="6">
    <source>
        <dbReference type="ARBA" id="ARBA00036824"/>
    </source>
</evidence>
<name>A0A2G8SGQ9_9APHY</name>
<dbReference type="Gene3D" id="3.20.20.80">
    <property type="entry name" value="Glycosidases"/>
    <property type="match status" value="1"/>
</dbReference>
<comment type="similarity">
    <text evidence="1">Belongs to the glycosyl hydrolase 5 (cellulase A) family.</text>
</comment>
<keyword evidence="9" id="KW-0812">Transmembrane</keyword>
<gene>
    <name evidence="10" type="ORF">GSI_05005</name>
</gene>
<evidence type="ECO:0000256" key="9">
    <source>
        <dbReference type="SAM" id="Phobius"/>
    </source>
</evidence>
<sequence length="736" mass="78313">MASSSNPFEGPRDSLVDSALDTPRGSAYLGPPGALRDSSALRDSAISTPAESSPFLPQTNKEAAFGNSQDVLSAPRRRPLYRRPWFWVAAIVAIVVVALAVVLPIVFVVVKPGQHHTTSSGSSSGSSGSNDSGSNGHSGSNGSGSTPQGAIKTGGDGSTVTKDDGSTFVYHNPFGGYWVSDPANPFDNSARPNSWTPPLNETWQWGVDRIYGVNIGGLFVIEPFIVPSLFEQNAGTVDEWTLSQALAAKGSDTLQQTIEDHYNTFITEEDIAQIAGAGLNWIRVPIPFWAIEKWDNVGVDPSTGATVAEPFLARTCWKYILRLLGWARKYGIRVNLDLHTIPGSQNGYNHSGKLGTINWLSGIMGLANAERSLDYIRIIAEFISQPEWRAVVPMFSMLNEPFLHDIGQTPVQSFYLKAYQMVRDITGTGEGNGPMITIHDGFTGTANWAGFLSGADRLALDTHPYFAFDGNANREPLNITADGDATQLGGQWPLQACNSWGAGMNTSRTAFGVTMAGEFSNAINDCGLFVNGIDGGARYGPDCGYWEDASGWSDATKEGMLNFALASMDALGDWFFWTWKIGNSTTTNTVLAPLWSYQLGLQNGWMPTDPRQAIGKCASLGGNAQAFDGTFQPWMTGGAGAGTITAATATLVWPPTSLTSVPAGSVTALPQYTSTGTASTLPPPTFTATVTASVGNGWFDSKDTAPAVTAISGCTYPDAWNADDAQIPVSGCLPAR</sequence>
<feature type="transmembrane region" description="Helical" evidence="9">
    <location>
        <begin position="85"/>
        <end position="110"/>
    </location>
</feature>
<dbReference type="OrthoDB" id="62120at2759"/>
<dbReference type="GO" id="GO:0004338">
    <property type="term" value="F:glucan exo-1,3-beta-glucosidase activity"/>
    <property type="evidence" value="ECO:0007669"/>
    <property type="project" value="UniProtKB-EC"/>
</dbReference>
<evidence type="ECO:0000256" key="5">
    <source>
        <dbReference type="ARBA" id="ARBA00023316"/>
    </source>
</evidence>
<reference evidence="10 11" key="1">
    <citation type="journal article" date="2015" name="Sci. Rep.">
        <title>Chromosome-level genome map provides insights into diverse defense mechanisms in the medicinal fungus Ganoderma sinense.</title>
        <authorList>
            <person name="Zhu Y."/>
            <person name="Xu J."/>
            <person name="Sun C."/>
            <person name="Zhou S."/>
            <person name="Xu H."/>
            <person name="Nelson D.R."/>
            <person name="Qian J."/>
            <person name="Song J."/>
            <person name="Luo H."/>
            <person name="Xiang L."/>
            <person name="Li Y."/>
            <person name="Xu Z."/>
            <person name="Ji A."/>
            <person name="Wang L."/>
            <person name="Lu S."/>
            <person name="Hayward A."/>
            <person name="Sun W."/>
            <person name="Li X."/>
            <person name="Schwartz D.C."/>
            <person name="Wang Y."/>
            <person name="Chen S."/>
        </authorList>
    </citation>
    <scope>NUCLEOTIDE SEQUENCE [LARGE SCALE GENOMIC DNA]</scope>
    <source>
        <strain evidence="10 11">ZZ0214-1</strain>
    </source>
</reference>
<dbReference type="InterPro" id="IPR017853">
    <property type="entry name" value="GH"/>
</dbReference>
<dbReference type="InterPro" id="IPR050386">
    <property type="entry name" value="Glycosyl_hydrolase_5"/>
</dbReference>
<keyword evidence="9" id="KW-0472">Membrane</keyword>
<dbReference type="GO" id="GO:0071555">
    <property type="term" value="P:cell wall organization"/>
    <property type="evidence" value="ECO:0007669"/>
    <property type="project" value="UniProtKB-KW"/>
</dbReference>
<keyword evidence="4" id="KW-0326">Glycosidase</keyword>
<proteinExistence type="inferred from homology"/>
<dbReference type="GO" id="GO:0009986">
    <property type="term" value="C:cell surface"/>
    <property type="evidence" value="ECO:0007669"/>
    <property type="project" value="TreeGrafter"/>
</dbReference>
<keyword evidence="2" id="KW-0378">Hydrolase</keyword>
<dbReference type="EC" id="3.2.1.58" evidence="7"/>
<organism evidence="10 11">
    <name type="scientific">Ganoderma sinense ZZ0214-1</name>
    <dbReference type="NCBI Taxonomy" id="1077348"/>
    <lineage>
        <taxon>Eukaryota</taxon>
        <taxon>Fungi</taxon>
        <taxon>Dikarya</taxon>
        <taxon>Basidiomycota</taxon>
        <taxon>Agaricomycotina</taxon>
        <taxon>Agaricomycetes</taxon>
        <taxon>Polyporales</taxon>
        <taxon>Polyporaceae</taxon>
        <taxon>Ganoderma</taxon>
    </lineage>
</organism>
<accession>A0A2G8SGQ9</accession>